<dbReference type="Proteomes" id="UP000834106">
    <property type="component" value="Chromosome 21"/>
</dbReference>
<dbReference type="EMBL" id="OU503056">
    <property type="protein sequence ID" value="CAI9784603.1"/>
    <property type="molecule type" value="Genomic_DNA"/>
</dbReference>
<name>A0AAD2ECS9_9LAMI</name>
<evidence type="ECO:0000313" key="2">
    <source>
        <dbReference type="EMBL" id="CAI9784603.1"/>
    </source>
</evidence>
<proteinExistence type="predicted"/>
<feature type="transmembrane region" description="Helical" evidence="1">
    <location>
        <begin position="127"/>
        <end position="146"/>
    </location>
</feature>
<dbReference type="AlphaFoldDB" id="A0AAD2ECS9"/>
<organism evidence="2 3">
    <name type="scientific">Fraxinus pennsylvanica</name>
    <dbReference type="NCBI Taxonomy" id="56036"/>
    <lineage>
        <taxon>Eukaryota</taxon>
        <taxon>Viridiplantae</taxon>
        <taxon>Streptophyta</taxon>
        <taxon>Embryophyta</taxon>
        <taxon>Tracheophyta</taxon>
        <taxon>Spermatophyta</taxon>
        <taxon>Magnoliopsida</taxon>
        <taxon>eudicotyledons</taxon>
        <taxon>Gunneridae</taxon>
        <taxon>Pentapetalae</taxon>
        <taxon>asterids</taxon>
        <taxon>lamiids</taxon>
        <taxon>Lamiales</taxon>
        <taxon>Oleaceae</taxon>
        <taxon>Oleeae</taxon>
        <taxon>Fraxinus</taxon>
    </lineage>
</organism>
<keyword evidence="3" id="KW-1185">Reference proteome</keyword>
<gene>
    <name evidence="2" type="ORF">FPE_LOCUS32033</name>
</gene>
<evidence type="ECO:0000313" key="3">
    <source>
        <dbReference type="Proteomes" id="UP000834106"/>
    </source>
</evidence>
<keyword evidence="1" id="KW-1133">Transmembrane helix</keyword>
<feature type="transmembrane region" description="Helical" evidence="1">
    <location>
        <begin position="152"/>
        <end position="172"/>
    </location>
</feature>
<accession>A0AAD2ECS9</accession>
<evidence type="ECO:0000256" key="1">
    <source>
        <dbReference type="SAM" id="Phobius"/>
    </source>
</evidence>
<keyword evidence="1" id="KW-0812">Transmembrane</keyword>
<reference evidence="2" key="1">
    <citation type="submission" date="2023-05" db="EMBL/GenBank/DDBJ databases">
        <authorList>
            <person name="Huff M."/>
        </authorList>
    </citation>
    <scope>NUCLEOTIDE SEQUENCE</scope>
</reference>
<keyword evidence="1" id="KW-0472">Membrane</keyword>
<protein>
    <submittedName>
        <fullName evidence="2">Uncharacterized protein</fullName>
    </submittedName>
</protein>
<sequence length="235" mass="26441">MKSLIKYMPVNKKNLGGKTALDILEPENFEARKVLIRAGAKEGSSVLDDATNCEYYLKSNMTMEDFFIKFGAYMEFGLSADMRNAFLVVLVLIATAMFQELNAPSTSTNSTSTNLDKKLQWLEELDLIFNSIAFGLAMGTCAILILDLLQKLYLVALALYFVSYAALQYGIYPAKVLASRFRGQGRYGLLKQQYEEVTPQMSSRWGHPSTLDCCVFLCTRQQYLDLEQCSSATRK</sequence>